<reference evidence="5 6" key="1">
    <citation type="journal article" date="2018" name="Sci. Rep.">
        <title>Raphidocelis subcapitata (=Pseudokirchneriella subcapitata) provides an insight into genome evolution and environmental adaptations in the Sphaeropleales.</title>
        <authorList>
            <person name="Suzuki S."/>
            <person name="Yamaguchi H."/>
            <person name="Nakajima N."/>
            <person name="Kawachi M."/>
        </authorList>
    </citation>
    <scope>NUCLEOTIDE SEQUENCE [LARGE SCALE GENOMIC DNA]</scope>
    <source>
        <strain evidence="5 6">NIES-35</strain>
    </source>
</reference>
<sequence>MSGRGGGRGWYYKEKYGGGRGRGRGGGGGGGGGGGRDGDDPGSEPPAKRFQEDWKAEAGGGGGGGGAREDYGLQRGVLGDSEQLRRELLRLDGKGYKAYRDVEGAWTFPRPAFTLHIDHGDPYAAPSRLRVRVPAATAGLPPALLQGGRARAVALRDWLARRFAAVANTATRQARAGASSSPSWNQAGWHGAKGGDITVDAPGQHVLERTAVLLSPDGGVEARFTVGLPAQGRSIMGQWAAQMLVANLPGWVQSGLVYANLDADAIWRHVSAVEDAEALRAALPAAGLVAFVADGSVLPRLSGASDLPMPAPSAPVPFRAPDSLAAELPTPHSGTLRGLGVRAGVTLVVGGGFHGKSTLLDALQVGCYNHVPGDGRERVVALEDAVKIRAEDGRRVEGEALELGSRLLLLDEDTCATNLMVRDARMAQLVEREPITPLTERIGALRAAGVSAVIVTGGSGDYLGLADTVVCMDEYRAVDLTSRAREISARHAAPSPSAAAALARPPVPVPPPRGAAPAEGFEGYGPVAQRRVAAVSGEGAPGGLKVAARGLGVISYGAAEIQLTAVEQLVDRSQTRAIAEAVRWVHARVAAGARGSVAQLLGELEAAMDAQARFYGRLFGGLDVLSPRQLVGWLARPRRFEIAAALNRLRTLRVA</sequence>
<organism evidence="5 6">
    <name type="scientific">Raphidocelis subcapitata</name>
    <dbReference type="NCBI Taxonomy" id="307507"/>
    <lineage>
        <taxon>Eukaryota</taxon>
        <taxon>Viridiplantae</taxon>
        <taxon>Chlorophyta</taxon>
        <taxon>core chlorophytes</taxon>
        <taxon>Chlorophyceae</taxon>
        <taxon>CS clade</taxon>
        <taxon>Sphaeropleales</taxon>
        <taxon>Selenastraceae</taxon>
        <taxon>Raphidocelis</taxon>
    </lineage>
</organism>
<dbReference type="PANTHER" id="PTHR38149:SF1">
    <property type="entry name" value="ATPASE"/>
    <property type="match status" value="1"/>
</dbReference>
<dbReference type="InterPro" id="IPR046833">
    <property type="entry name" value="ABC_N"/>
</dbReference>
<dbReference type="Pfam" id="PF09818">
    <property type="entry name" value="ABC_ATPase"/>
    <property type="match status" value="2"/>
</dbReference>
<dbReference type="EMBL" id="BDRX01000003">
    <property type="protein sequence ID" value="GBF88111.1"/>
    <property type="molecule type" value="Genomic_DNA"/>
</dbReference>
<evidence type="ECO:0000259" key="3">
    <source>
        <dbReference type="Pfam" id="PF20446"/>
    </source>
</evidence>
<evidence type="ECO:0000259" key="2">
    <source>
        <dbReference type="Pfam" id="PF09818"/>
    </source>
</evidence>
<dbReference type="InParanoid" id="A0A2V0NL56"/>
<dbReference type="OrthoDB" id="189459at2759"/>
<gene>
    <name evidence="5" type="ORF">Rsub_00823</name>
</gene>
<evidence type="ECO:0000313" key="6">
    <source>
        <dbReference type="Proteomes" id="UP000247498"/>
    </source>
</evidence>
<feature type="domain" description="ATPase of the ABC class C-terminal" evidence="2">
    <location>
        <begin position="399"/>
        <end position="494"/>
    </location>
</feature>
<evidence type="ECO:0008006" key="7">
    <source>
        <dbReference type="Google" id="ProtNLM"/>
    </source>
</evidence>
<dbReference type="AlphaFoldDB" id="A0A2V0NL56"/>
<dbReference type="Pfam" id="PF21117">
    <property type="entry name" value="MRB1590_C"/>
    <property type="match status" value="1"/>
</dbReference>
<feature type="compositionally biased region" description="Gly residues" evidence="1">
    <location>
        <begin position="18"/>
        <end position="35"/>
    </location>
</feature>
<comment type="caution">
    <text evidence="5">The sequence shown here is derived from an EMBL/GenBank/DDBJ whole genome shotgun (WGS) entry which is preliminary data.</text>
</comment>
<feature type="region of interest" description="Disordered" evidence="1">
    <location>
        <begin position="1"/>
        <end position="72"/>
    </location>
</feature>
<name>A0A2V0NL56_9CHLO</name>
<protein>
    <recommendedName>
        <fullName evidence="7">Isopentenyl-diphosphate delta-isomerase</fullName>
    </recommendedName>
</protein>
<evidence type="ECO:0000256" key="1">
    <source>
        <dbReference type="SAM" id="MobiDB-lite"/>
    </source>
</evidence>
<dbReference type="InterPro" id="IPR019195">
    <property type="entry name" value="ABC_ATPase_put"/>
</dbReference>
<proteinExistence type="predicted"/>
<dbReference type="Proteomes" id="UP000247498">
    <property type="component" value="Unassembled WGS sequence"/>
</dbReference>
<feature type="compositionally biased region" description="Basic and acidic residues" evidence="1">
    <location>
        <begin position="46"/>
        <end position="56"/>
    </location>
</feature>
<dbReference type="InterPro" id="IPR046834">
    <property type="entry name" value="ABC_ATPase_C"/>
</dbReference>
<keyword evidence="6" id="KW-1185">Reference proteome</keyword>
<feature type="domain" description="ATPase of the ABC class N-terminal" evidence="3">
    <location>
        <begin position="82"/>
        <end position="258"/>
    </location>
</feature>
<feature type="domain" description="MRB1590-like C-terminal" evidence="4">
    <location>
        <begin position="545"/>
        <end position="654"/>
    </location>
</feature>
<dbReference type="Pfam" id="PF20446">
    <property type="entry name" value="ABC_N"/>
    <property type="match status" value="1"/>
</dbReference>
<dbReference type="PANTHER" id="PTHR38149">
    <property type="entry name" value="ATPASE"/>
    <property type="match status" value="1"/>
</dbReference>
<evidence type="ECO:0000313" key="5">
    <source>
        <dbReference type="EMBL" id="GBF88111.1"/>
    </source>
</evidence>
<evidence type="ECO:0000259" key="4">
    <source>
        <dbReference type="Pfam" id="PF21117"/>
    </source>
</evidence>
<dbReference type="InterPro" id="IPR049069">
    <property type="entry name" value="MRB1590-like_C"/>
</dbReference>
<feature type="domain" description="ATPase of the ABC class C-terminal" evidence="2">
    <location>
        <begin position="263"/>
        <end position="398"/>
    </location>
</feature>
<accession>A0A2V0NL56</accession>